<dbReference type="EMBL" id="JAHLVD010000013">
    <property type="protein sequence ID" value="KAG7846388.1"/>
    <property type="molecule type" value="Genomic_DNA"/>
</dbReference>
<proteinExistence type="predicted"/>
<dbReference type="Proteomes" id="UP001197328">
    <property type="component" value="Unassembled WGS sequence"/>
</dbReference>
<evidence type="ECO:0000313" key="1">
    <source>
        <dbReference type="EMBL" id="KAG7846388.1"/>
    </source>
</evidence>
<keyword evidence="2" id="KW-1185">Reference proteome</keyword>
<accession>A0ABQ7RS77</accession>
<comment type="caution">
    <text evidence="1">The sequence shown here is derived from an EMBL/GenBank/DDBJ whole genome shotgun (WGS) entry which is preliminary data.</text>
</comment>
<sequence>MITTETTKLTAAIMKANSHCRATTLVNSWPNPRPNISKLVLKPMDQSCDWEVDGEPIADVLDGNSAMGEVEGQQVQQIDDKNQFTQSELLLVEEVAPKKMQGIVNSKMRAHYFADGSFVLCRNSLVEEDFDNKKHLEQHCHQPIDISDNEEPGERSSVVLSKVAEQEQEYCSVARQQERCDDQGLLGKNLRFSSHDEES</sequence>
<reference evidence="1 2" key="1">
    <citation type="journal article" date="2021" name="G3 (Bethesda)">
        <title>Genomic diversity, chromosomal rearrangements, and interspecies hybridization in the ogataea polymorpha species complex.</title>
        <authorList>
            <person name="Hanson S.J."/>
            <person name="Cinneide E.O."/>
            <person name="Salzberg L.I."/>
            <person name="Wolfe K.H."/>
            <person name="McGowan J."/>
            <person name="Fitzpatrick D.A."/>
            <person name="Matlin K."/>
        </authorList>
    </citation>
    <scope>NUCLEOTIDE SEQUENCE [LARGE SCALE GENOMIC DNA]</scope>
    <source>
        <strain evidence="1">51-138</strain>
    </source>
</reference>
<protein>
    <submittedName>
        <fullName evidence="1">Uncharacterized protein</fullName>
    </submittedName>
</protein>
<name>A0ABQ7RS77_PICAN</name>
<evidence type="ECO:0000313" key="2">
    <source>
        <dbReference type="Proteomes" id="UP001197328"/>
    </source>
</evidence>
<organism evidence="1 2">
    <name type="scientific">Pichia angusta</name>
    <name type="common">Yeast</name>
    <name type="synonym">Hansenula polymorpha</name>
    <dbReference type="NCBI Taxonomy" id="870730"/>
    <lineage>
        <taxon>Eukaryota</taxon>
        <taxon>Fungi</taxon>
        <taxon>Dikarya</taxon>
        <taxon>Ascomycota</taxon>
        <taxon>Saccharomycotina</taxon>
        <taxon>Pichiomycetes</taxon>
        <taxon>Pichiales</taxon>
        <taxon>Pichiaceae</taxon>
        <taxon>Ogataea</taxon>
    </lineage>
</organism>
<gene>
    <name evidence="1" type="ORF">KL940_004340</name>
</gene>